<protein>
    <submittedName>
        <fullName evidence="3">Alpha/beta hydrolase</fullName>
    </submittedName>
</protein>
<dbReference type="PANTHER" id="PTHR48081">
    <property type="entry name" value="AB HYDROLASE SUPERFAMILY PROTEIN C4A8.06C"/>
    <property type="match status" value="1"/>
</dbReference>
<gene>
    <name evidence="3" type="ORF">G9Q97_03675</name>
</gene>
<dbReference type="Pfam" id="PF20434">
    <property type="entry name" value="BD-FAE"/>
    <property type="match status" value="1"/>
</dbReference>
<keyword evidence="4" id="KW-1185">Reference proteome</keyword>
<dbReference type="InterPro" id="IPR049492">
    <property type="entry name" value="BD-FAE-like_dom"/>
</dbReference>
<organism evidence="3 4">
    <name type="scientific">Cyclobacterium plantarum</name>
    <dbReference type="NCBI Taxonomy" id="2716263"/>
    <lineage>
        <taxon>Bacteria</taxon>
        <taxon>Pseudomonadati</taxon>
        <taxon>Bacteroidota</taxon>
        <taxon>Cytophagia</taxon>
        <taxon>Cytophagales</taxon>
        <taxon>Cyclobacteriaceae</taxon>
        <taxon>Cyclobacterium</taxon>
    </lineage>
</organism>
<evidence type="ECO:0000259" key="2">
    <source>
        <dbReference type="Pfam" id="PF20434"/>
    </source>
</evidence>
<reference evidence="3 4" key="1">
    <citation type="submission" date="2020-03" db="EMBL/GenBank/DDBJ databases">
        <title>Cyclobacterium plantarum sp. nov., a marine bacterium isolated from a coastal-marine wetland.</title>
        <authorList>
            <person name="Sanchez-Porro C."/>
            <person name="Ventosa A."/>
            <person name="Amoozegar M."/>
        </authorList>
    </citation>
    <scope>NUCLEOTIDE SEQUENCE [LARGE SCALE GENOMIC DNA]</scope>
    <source>
        <strain evidence="3 4">GBPx2</strain>
    </source>
</reference>
<dbReference type="Proteomes" id="UP000649799">
    <property type="component" value="Unassembled WGS sequence"/>
</dbReference>
<name>A0ABX0H295_9BACT</name>
<evidence type="ECO:0000313" key="4">
    <source>
        <dbReference type="Proteomes" id="UP000649799"/>
    </source>
</evidence>
<evidence type="ECO:0000313" key="3">
    <source>
        <dbReference type="EMBL" id="NHE55911.1"/>
    </source>
</evidence>
<dbReference type="PANTHER" id="PTHR48081:SF33">
    <property type="entry name" value="KYNURENINE FORMAMIDASE"/>
    <property type="match status" value="1"/>
</dbReference>
<dbReference type="SUPFAM" id="SSF53474">
    <property type="entry name" value="alpha/beta-Hydrolases"/>
    <property type="match status" value="1"/>
</dbReference>
<feature type="domain" description="BD-FAE-like" evidence="2">
    <location>
        <begin position="44"/>
        <end position="222"/>
    </location>
</feature>
<sequence>MGNFVLWFFLGFILASCSLRGITVSENITYMEEGFLGEMPQKQLNIFYPKKITDPLPVLVFIHGGSWRSGSKERYGVLGRRMSRREIVTVIMDYPLSPEYKIHTMGMAVAKALDWVSENISAYGGDPGRIVVSGHSAGGHLASLVAVRDVYFDSLGVRNPIAGAALIDAAGLDMYHYLKEANNAPGTSHLRTFTDDPEVWRATSPIYFLHEEMPPMIFLMGGKTYKSIREGTDRFMQAYSDFEPKPDLRIQKNKRHVPMIVQFLYTPGRAFRWVRDFVKNID</sequence>
<keyword evidence="1 3" id="KW-0378">Hydrolase</keyword>
<dbReference type="InterPro" id="IPR050300">
    <property type="entry name" value="GDXG_lipolytic_enzyme"/>
</dbReference>
<dbReference type="GO" id="GO:0016787">
    <property type="term" value="F:hydrolase activity"/>
    <property type="evidence" value="ECO:0007669"/>
    <property type="project" value="UniProtKB-KW"/>
</dbReference>
<comment type="caution">
    <text evidence="3">The sequence shown here is derived from an EMBL/GenBank/DDBJ whole genome shotgun (WGS) entry which is preliminary data.</text>
</comment>
<dbReference type="InterPro" id="IPR029058">
    <property type="entry name" value="AB_hydrolase_fold"/>
</dbReference>
<evidence type="ECO:0000256" key="1">
    <source>
        <dbReference type="ARBA" id="ARBA00022801"/>
    </source>
</evidence>
<dbReference type="Gene3D" id="3.40.50.1820">
    <property type="entry name" value="alpha/beta hydrolase"/>
    <property type="match status" value="1"/>
</dbReference>
<dbReference type="EMBL" id="JAANYN010000001">
    <property type="protein sequence ID" value="NHE55911.1"/>
    <property type="molecule type" value="Genomic_DNA"/>
</dbReference>
<accession>A0ABX0H295</accession>
<proteinExistence type="predicted"/>